<keyword evidence="2" id="KW-1185">Reference proteome</keyword>
<organism evidence="1 2">
    <name type="scientific">Palleniella muris</name>
    <dbReference type="NCBI Taxonomy" id="3038145"/>
    <lineage>
        <taxon>Bacteria</taxon>
        <taxon>Pseudomonadati</taxon>
        <taxon>Bacteroidota</taxon>
        <taxon>Bacteroidia</taxon>
        <taxon>Bacteroidales</taxon>
        <taxon>Prevotellaceae</taxon>
        <taxon>Palleniella</taxon>
    </lineage>
</organism>
<comment type="caution">
    <text evidence="1">The sequence shown here is derived from an EMBL/GenBank/DDBJ whole genome shotgun (WGS) entry which is preliminary data.</text>
</comment>
<name>A0AC61QPA1_9BACT</name>
<dbReference type="Proteomes" id="UP000308886">
    <property type="component" value="Unassembled WGS sequence"/>
</dbReference>
<gene>
    <name evidence="1" type="ORF">E5358_09945</name>
</gene>
<proteinExistence type="predicted"/>
<dbReference type="EMBL" id="SRZC01000015">
    <property type="protein sequence ID" value="TGX81607.1"/>
    <property type="molecule type" value="Genomic_DNA"/>
</dbReference>
<reference evidence="1" key="1">
    <citation type="submission" date="2019-04" db="EMBL/GenBank/DDBJ databases">
        <title>Microbes associate with the intestines of laboratory mice.</title>
        <authorList>
            <person name="Navarre W."/>
            <person name="Wong E."/>
            <person name="Huang K."/>
            <person name="Tropini C."/>
            <person name="Ng K."/>
            <person name="Yu B."/>
        </authorList>
    </citation>
    <scope>NUCLEOTIDE SEQUENCE</scope>
    <source>
        <strain evidence="1">NM73_A23</strain>
    </source>
</reference>
<evidence type="ECO:0000313" key="2">
    <source>
        <dbReference type="Proteomes" id="UP000308886"/>
    </source>
</evidence>
<evidence type="ECO:0000313" key="1">
    <source>
        <dbReference type="EMBL" id="TGX81607.1"/>
    </source>
</evidence>
<sequence length="564" mass="64634">MDFFGLKIGDISSNGQVKIIDEDRLCFLVRSESKGAVGLRTISKQLLLEFFKLISENPEINANQARETLCGKSEVDKFEYGYASTLLTMAKMMKDHKVTITPTDNSLNSRQIIFYGAPGTGKSNHIETYTKDGNRIRTTFHPDSDYSTFVGAYKPTTKTVTVYEASGSIREEEQITYSFVPQAFLKAYVEAWKRKDGGDDSPYYLVIEEINRGNCAQIFGDLFQLLDRDDRCRSRYAIVPDDDMRRHIAKELDSCTHIEESIRTGKEMRLPENLYIWATMNTSDQSLFPIDSAFKRRWDWEYMPIEKGDKEFVIKIGNTKYDWWEFISTINEKIEGITCSEDKKLGYWFAKPANGGTEIGCKQFVSKVLFYLCNDVYKDYADSNDCIFKKKTTDGSEKTPFTTFFGEGHEERVREFMEYNGIMPLAEDTEDTEEEDATDDLAGLPKKERDYSKYRINGGDKQYGKGELVREVISYYCTQNPNMDANAVRTAWMSLDFKIVHLVETQDEFTTRTSGSSDSKKRAKPVPLSNGESIYVSTEVGSSNIQDFIDKVSTQDWNIRIEKA</sequence>
<accession>A0AC61QPA1</accession>
<protein>
    <submittedName>
        <fullName evidence="1">Uncharacterized protein</fullName>
    </submittedName>
</protein>